<dbReference type="Gene3D" id="1.10.10.10">
    <property type="entry name" value="Winged helix-like DNA-binding domain superfamily/Winged helix DNA-binding domain"/>
    <property type="match status" value="1"/>
</dbReference>
<accession>A0AAV1K096</accession>
<evidence type="ECO:0000256" key="3">
    <source>
        <dbReference type="ARBA" id="ARBA00010015"/>
    </source>
</evidence>
<evidence type="ECO:0000256" key="4">
    <source>
        <dbReference type="ARBA" id="ARBA00022722"/>
    </source>
</evidence>
<dbReference type="Gene3D" id="1.10.150.670">
    <property type="entry name" value="Crossover junction endonuclease EME1, DNA-binding domain"/>
    <property type="match status" value="1"/>
</dbReference>
<comment type="cofactor">
    <cofactor evidence="1 13">
        <name>Mg(2+)</name>
        <dbReference type="ChEBI" id="CHEBI:18420"/>
    </cofactor>
</comment>
<evidence type="ECO:0000256" key="1">
    <source>
        <dbReference type="ARBA" id="ARBA00001946"/>
    </source>
</evidence>
<dbReference type="GO" id="GO:0048257">
    <property type="term" value="F:3'-flap endonuclease activity"/>
    <property type="evidence" value="ECO:0007669"/>
    <property type="project" value="TreeGrafter"/>
</dbReference>
<dbReference type="EMBL" id="CAVLEF010000280">
    <property type="protein sequence ID" value="CAK1555223.1"/>
    <property type="molecule type" value="Genomic_DNA"/>
</dbReference>
<comment type="caution">
    <text evidence="16">The sequence shown here is derived from an EMBL/GenBank/DDBJ whole genome shotgun (WGS) entry which is preliminary data.</text>
</comment>
<dbReference type="InterPro" id="IPR010996">
    <property type="entry name" value="HHH_MUS81"/>
</dbReference>
<keyword evidence="8 13" id="KW-0378">Hydrolase</keyword>
<dbReference type="GO" id="GO:0000727">
    <property type="term" value="P:double-strand break repair via break-induced replication"/>
    <property type="evidence" value="ECO:0007669"/>
    <property type="project" value="UniProtKB-UniRule"/>
</dbReference>
<dbReference type="EC" id="3.1.22.-" evidence="13"/>
<dbReference type="AlphaFoldDB" id="A0AAV1K096"/>
<keyword evidence="17" id="KW-1185">Reference proteome</keyword>
<comment type="function">
    <text evidence="13">Interacts with EME1 to form a DNA structure-specific endonuclease with substrate preference for branched DNA structures with a 5'-end at the branch nick. Typical substrates include 3'-flap structures, D-loops, replication forks and nicked Holliday junctions. May be required in mitosis for the processing of stalled or collapsed replication fork intermediates. May be required in meiosis for the repair of meiosis-specific double strand breaks subsequent to single-end invasion (SEI).</text>
</comment>
<dbReference type="InterPro" id="IPR047417">
    <property type="entry name" value="WHD_MUS81"/>
</dbReference>
<evidence type="ECO:0000259" key="15">
    <source>
        <dbReference type="SMART" id="SM00891"/>
    </source>
</evidence>
<sequence>MCNANEPGKRITYRRKNPNLVLEKCLQKLYAEAREKNSKHEPVLREAMSSLSKYPLPLKSGAECAILKGFSRPLCMLLDKYLSESCLKDNNKDIPHAEHYVSPMKSSDAGASTDVNGEGSQGDKQLCKKGTYKPAFRSGGYGILLGLLEHTRKNLSNALKKEDLIEIAQKYCEESYVVSKSVRYSAWSSIARLLTKGLVKKSGGKKIEYSLTEEGLLVADKLWEENENKPSSNDVIFNNSTSKVLNVLSENVHHVKFSFREDMGKINEKYGLDDHIINMPPGSYDIILIIDKNEKNGNSDRQDPFRIYPDLRYESRSLKVGDFTWVARHKEYGWELVLPYIVERKRMDDLGASIKDGRFHEQKFRLRKCGLQNVFYLVESHDKNKHVGLPLPSLMQALANTRIQDGFKVYFTDSLIKSQRFLAMMTKRIIVEYKNKQLRGTNDTVNGLLMTFDYFNKSSVKSKILTVTEMFLKVLLQLKGMSVEKALGIIKVYKTPKSLISAYQDCDEKVGANLLANLKYGDLNRNLGPSLSKAVFHLFT</sequence>
<feature type="domain" description="ERCC4" evidence="15">
    <location>
        <begin position="287"/>
        <end position="382"/>
    </location>
</feature>
<evidence type="ECO:0000256" key="7">
    <source>
        <dbReference type="ARBA" id="ARBA00022763"/>
    </source>
</evidence>
<dbReference type="CDD" id="cd21036">
    <property type="entry name" value="WH_MUS81"/>
    <property type="match status" value="1"/>
</dbReference>
<dbReference type="InterPro" id="IPR047416">
    <property type="entry name" value="XPF_nuclease_Mus81"/>
</dbReference>
<feature type="region of interest" description="Disordered" evidence="14">
    <location>
        <begin position="102"/>
        <end position="125"/>
    </location>
</feature>
<comment type="subcellular location">
    <subcellularLocation>
        <location evidence="2 13">Nucleus</location>
    </subcellularLocation>
</comment>
<keyword evidence="6 13" id="KW-0255">Endonuclease</keyword>
<evidence type="ECO:0000313" key="17">
    <source>
        <dbReference type="Proteomes" id="UP001497472"/>
    </source>
</evidence>
<dbReference type="InterPro" id="IPR036388">
    <property type="entry name" value="WH-like_DNA-bd_sf"/>
</dbReference>
<dbReference type="Gene3D" id="3.40.50.10130">
    <property type="match status" value="1"/>
</dbReference>
<proteinExistence type="inferred from homology"/>
<comment type="subunit">
    <text evidence="13">Interacts with EME1.</text>
</comment>
<keyword evidence="4 13" id="KW-0540">Nuclease</keyword>
<evidence type="ECO:0000256" key="11">
    <source>
        <dbReference type="ARBA" id="ARBA00023204"/>
    </source>
</evidence>
<evidence type="ECO:0000256" key="5">
    <source>
        <dbReference type="ARBA" id="ARBA00022723"/>
    </source>
</evidence>
<dbReference type="InterPro" id="IPR006166">
    <property type="entry name" value="ERCC4_domain"/>
</dbReference>
<dbReference type="Gene3D" id="1.10.150.110">
    <property type="entry name" value="DNA polymerase beta, N-terminal domain-like"/>
    <property type="match status" value="1"/>
</dbReference>
<comment type="similarity">
    <text evidence="3 13">Belongs to the XPF family.</text>
</comment>
<dbReference type="GO" id="GO:0008821">
    <property type="term" value="F:crossover junction DNA endonuclease activity"/>
    <property type="evidence" value="ECO:0007669"/>
    <property type="project" value="UniProtKB-UniRule"/>
</dbReference>
<dbReference type="SUPFAM" id="SSF47802">
    <property type="entry name" value="DNA polymerase beta, N-terminal domain-like"/>
    <property type="match status" value="1"/>
</dbReference>
<keyword evidence="5 13" id="KW-0479">Metal-binding</keyword>
<keyword evidence="7 13" id="KW-0227">DNA damage</keyword>
<keyword evidence="9 13" id="KW-0460">Magnesium</keyword>
<dbReference type="Proteomes" id="UP001497472">
    <property type="component" value="Unassembled WGS sequence"/>
</dbReference>
<organism evidence="16 17">
    <name type="scientific">Leptosia nina</name>
    <dbReference type="NCBI Taxonomy" id="320188"/>
    <lineage>
        <taxon>Eukaryota</taxon>
        <taxon>Metazoa</taxon>
        <taxon>Ecdysozoa</taxon>
        <taxon>Arthropoda</taxon>
        <taxon>Hexapoda</taxon>
        <taxon>Insecta</taxon>
        <taxon>Pterygota</taxon>
        <taxon>Neoptera</taxon>
        <taxon>Endopterygota</taxon>
        <taxon>Lepidoptera</taxon>
        <taxon>Glossata</taxon>
        <taxon>Ditrysia</taxon>
        <taxon>Papilionoidea</taxon>
        <taxon>Pieridae</taxon>
        <taxon>Pierinae</taxon>
        <taxon>Leptosia</taxon>
    </lineage>
</organism>
<dbReference type="Pfam" id="PF21292">
    <property type="entry name" value="EME1-MUS81_C"/>
    <property type="match status" value="1"/>
</dbReference>
<evidence type="ECO:0000256" key="8">
    <source>
        <dbReference type="ARBA" id="ARBA00022801"/>
    </source>
</evidence>
<dbReference type="InterPro" id="IPR011335">
    <property type="entry name" value="Restrct_endonuc-II-like"/>
</dbReference>
<reference evidence="16 17" key="1">
    <citation type="submission" date="2023-11" db="EMBL/GenBank/DDBJ databases">
        <authorList>
            <person name="Okamura Y."/>
        </authorList>
    </citation>
    <scope>NUCLEOTIDE SEQUENCE [LARGE SCALE GENOMIC DNA]</scope>
</reference>
<name>A0AAV1K096_9NEOP</name>
<dbReference type="PANTHER" id="PTHR13451">
    <property type="entry name" value="CLASS II CROSSOVER JUNCTION ENDONUCLEASE MUS81"/>
    <property type="match status" value="1"/>
</dbReference>
<keyword evidence="10 13" id="KW-0233">DNA recombination</keyword>
<keyword evidence="12 13" id="KW-0539">Nucleus</keyword>
<dbReference type="GO" id="GO:0003677">
    <property type="term" value="F:DNA binding"/>
    <property type="evidence" value="ECO:0007669"/>
    <property type="project" value="UniProtKB-UniRule"/>
</dbReference>
<dbReference type="InterPro" id="IPR033309">
    <property type="entry name" value="Mus81"/>
</dbReference>
<dbReference type="GO" id="GO:0006308">
    <property type="term" value="P:DNA catabolic process"/>
    <property type="evidence" value="ECO:0007669"/>
    <property type="project" value="UniProtKB-UniRule"/>
</dbReference>
<dbReference type="InterPro" id="IPR027421">
    <property type="entry name" value="DNA_pol_lamdba_lyase_dom_sf"/>
</dbReference>
<evidence type="ECO:0000256" key="13">
    <source>
        <dbReference type="RuleBase" id="RU369042"/>
    </source>
</evidence>
<dbReference type="PANTHER" id="PTHR13451:SF0">
    <property type="entry name" value="CROSSOVER JUNCTION ENDONUCLEASE MUS81"/>
    <property type="match status" value="1"/>
</dbReference>
<dbReference type="Pfam" id="PF14716">
    <property type="entry name" value="HHH_8"/>
    <property type="match status" value="1"/>
</dbReference>
<evidence type="ECO:0000256" key="2">
    <source>
        <dbReference type="ARBA" id="ARBA00004123"/>
    </source>
</evidence>
<evidence type="ECO:0000256" key="10">
    <source>
        <dbReference type="ARBA" id="ARBA00023172"/>
    </source>
</evidence>
<evidence type="ECO:0000256" key="12">
    <source>
        <dbReference type="ARBA" id="ARBA00023242"/>
    </source>
</evidence>
<dbReference type="CDD" id="cd20074">
    <property type="entry name" value="XPF_nuclease_Mus81"/>
    <property type="match status" value="1"/>
</dbReference>
<gene>
    <name evidence="16" type="ORF">LNINA_LOCUS14058</name>
</gene>
<protein>
    <recommendedName>
        <fullName evidence="13">Crossover junction endonuclease MUS81</fullName>
        <ecNumber evidence="13">3.1.22.-</ecNumber>
    </recommendedName>
</protein>
<dbReference type="GO" id="GO:0046872">
    <property type="term" value="F:metal ion binding"/>
    <property type="evidence" value="ECO:0007669"/>
    <property type="project" value="UniProtKB-UniRule"/>
</dbReference>
<dbReference type="InterPro" id="IPR042530">
    <property type="entry name" value="EME1/EME2_C"/>
</dbReference>
<evidence type="ECO:0000256" key="6">
    <source>
        <dbReference type="ARBA" id="ARBA00022759"/>
    </source>
</evidence>
<dbReference type="SMART" id="SM00891">
    <property type="entry name" value="ERCC4"/>
    <property type="match status" value="1"/>
</dbReference>
<dbReference type="Pfam" id="PF21136">
    <property type="entry name" value="WHD_MUS81"/>
    <property type="match status" value="1"/>
</dbReference>
<keyword evidence="11 13" id="KW-0234">DNA repair</keyword>
<evidence type="ECO:0000256" key="9">
    <source>
        <dbReference type="ARBA" id="ARBA00022842"/>
    </source>
</evidence>
<dbReference type="GO" id="GO:0048476">
    <property type="term" value="C:Holliday junction resolvase complex"/>
    <property type="evidence" value="ECO:0007669"/>
    <property type="project" value="UniProtKB-UniRule"/>
</dbReference>
<dbReference type="GO" id="GO:0005634">
    <property type="term" value="C:nucleus"/>
    <property type="evidence" value="ECO:0007669"/>
    <property type="project" value="UniProtKB-SubCell"/>
</dbReference>
<dbReference type="Pfam" id="PF02732">
    <property type="entry name" value="ERCC4"/>
    <property type="match status" value="1"/>
</dbReference>
<evidence type="ECO:0000313" key="16">
    <source>
        <dbReference type="EMBL" id="CAK1555223.1"/>
    </source>
</evidence>
<dbReference type="GO" id="GO:0000712">
    <property type="term" value="P:resolution of meiotic recombination intermediates"/>
    <property type="evidence" value="ECO:0007669"/>
    <property type="project" value="TreeGrafter"/>
</dbReference>
<dbReference type="GO" id="GO:0031573">
    <property type="term" value="P:mitotic intra-S DNA damage checkpoint signaling"/>
    <property type="evidence" value="ECO:0007669"/>
    <property type="project" value="TreeGrafter"/>
</dbReference>
<dbReference type="FunFam" id="3.40.50.10130:FF:000003">
    <property type="entry name" value="Crossover junction endonuclease MUS81"/>
    <property type="match status" value="1"/>
</dbReference>
<evidence type="ECO:0000256" key="14">
    <source>
        <dbReference type="SAM" id="MobiDB-lite"/>
    </source>
</evidence>
<dbReference type="SUPFAM" id="SSF52980">
    <property type="entry name" value="Restriction endonuclease-like"/>
    <property type="match status" value="1"/>
</dbReference>